<name>A0ACC3MWB5_9PEZI</name>
<reference evidence="1" key="1">
    <citation type="submission" date="2023-07" db="EMBL/GenBank/DDBJ databases">
        <title>Black Yeasts Isolated from many extreme environments.</title>
        <authorList>
            <person name="Coleine C."/>
            <person name="Stajich J.E."/>
            <person name="Selbmann L."/>
        </authorList>
    </citation>
    <scope>NUCLEOTIDE SEQUENCE</scope>
    <source>
        <strain evidence="1">CCFEE 5714</strain>
    </source>
</reference>
<evidence type="ECO:0000313" key="2">
    <source>
        <dbReference type="Proteomes" id="UP001281147"/>
    </source>
</evidence>
<dbReference type="EMBL" id="JAUTXU010000142">
    <property type="protein sequence ID" value="KAK3704162.1"/>
    <property type="molecule type" value="Genomic_DNA"/>
</dbReference>
<dbReference type="Proteomes" id="UP001281147">
    <property type="component" value="Unassembled WGS sequence"/>
</dbReference>
<sequence length="238" mass="27066">MNVDSNGSDTRCHFLALPPELRLSIYDSYYEERSLAIRCDGEVQLSWTYAPENDERSEGGKATALLWTCRTVSEEAQPVLLGNTRMVVYAFDLWDSRGHWQSFGSIENCSFLKSFLSARSWDIRCYPEQRRHSCTELKWTAELLESLDWLKGVKELVIRLGQCWAFPPGRDILEEALECLQSIECEGAITLVETEVELKEQYEEIVRALGASKVPLPPPGESSDSDNGDREDDSVDEE</sequence>
<protein>
    <submittedName>
        <fullName evidence="1">Uncharacterized protein</fullName>
    </submittedName>
</protein>
<organism evidence="1 2">
    <name type="scientific">Vermiconidia calcicola</name>
    <dbReference type="NCBI Taxonomy" id="1690605"/>
    <lineage>
        <taxon>Eukaryota</taxon>
        <taxon>Fungi</taxon>
        <taxon>Dikarya</taxon>
        <taxon>Ascomycota</taxon>
        <taxon>Pezizomycotina</taxon>
        <taxon>Dothideomycetes</taxon>
        <taxon>Dothideomycetidae</taxon>
        <taxon>Mycosphaerellales</taxon>
        <taxon>Extremaceae</taxon>
        <taxon>Vermiconidia</taxon>
    </lineage>
</organism>
<keyword evidence="2" id="KW-1185">Reference proteome</keyword>
<evidence type="ECO:0000313" key="1">
    <source>
        <dbReference type="EMBL" id="KAK3704162.1"/>
    </source>
</evidence>
<proteinExistence type="predicted"/>
<comment type="caution">
    <text evidence="1">The sequence shown here is derived from an EMBL/GenBank/DDBJ whole genome shotgun (WGS) entry which is preliminary data.</text>
</comment>
<accession>A0ACC3MWB5</accession>
<gene>
    <name evidence="1" type="ORF">LTR37_014002</name>
</gene>